<evidence type="ECO:0000256" key="1">
    <source>
        <dbReference type="SAM" id="MobiDB-lite"/>
    </source>
</evidence>
<organism evidence="2 3">
    <name type="scientific">Aspergillus tubingensis (strain CBS 134.48)</name>
    <dbReference type="NCBI Taxonomy" id="767770"/>
    <lineage>
        <taxon>Eukaryota</taxon>
        <taxon>Fungi</taxon>
        <taxon>Dikarya</taxon>
        <taxon>Ascomycota</taxon>
        <taxon>Pezizomycotina</taxon>
        <taxon>Eurotiomycetes</taxon>
        <taxon>Eurotiomycetidae</taxon>
        <taxon>Eurotiales</taxon>
        <taxon>Aspergillaceae</taxon>
        <taxon>Aspergillus</taxon>
        <taxon>Aspergillus subgen. Circumdati</taxon>
    </lineage>
</organism>
<gene>
    <name evidence="2" type="ORF">ASPTUDRAFT_64328</name>
</gene>
<protein>
    <submittedName>
        <fullName evidence="2">Uncharacterized protein</fullName>
    </submittedName>
</protein>
<name>A0A1L9NCI6_ASPTC</name>
<keyword evidence="3" id="KW-1185">Reference proteome</keyword>
<evidence type="ECO:0000313" key="3">
    <source>
        <dbReference type="Proteomes" id="UP000184304"/>
    </source>
</evidence>
<sequence length="116" mass="13213">MFPFPSVIIDYEESRAGQGRVSTTRKAQISKESENPPGSRVQTHKSHPIPSHPKLDTTKAQELKEDQFFRFFKSGRWFGWKFSIAIGYTRRYAKLPASGQRKLPMLGTTGQILRSA</sequence>
<proteinExistence type="predicted"/>
<dbReference type="EMBL" id="KV878187">
    <property type="protein sequence ID" value="OJI86993.1"/>
    <property type="molecule type" value="Genomic_DNA"/>
</dbReference>
<dbReference type="Proteomes" id="UP000184304">
    <property type="component" value="Unassembled WGS sequence"/>
</dbReference>
<accession>A0A1L9NCI6</accession>
<dbReference type="VEuPathDB" id="FungiDB:ASPTUDRAFT_64328"/>
<reference evidence="3" key="1">
    <citation type="journal article" date="2017" name="Genome Biol.">
        <title>Comparative genomics reveals high biological diversity and specific adaptations in the industrially and medically important fungal genus Aspergillus.</title>
        <authorList>
            <person name="de Vries R.P."/>
            <person name="Riley R."/>
            <person name="Wiebenga A."/>
            <person name="Aguilar-Osorio G."/>
            <person name="Amillis S."/>
            <person name="Uchima C.A."/>
            <person name="Anderluh G."/>
            <person name="Asadollahi M."/>
            <person name="Askin M."/>
            <person name="Barry K."/>
            <person name="Battaglia E."/>
            <person name="Bayram O."/>
            <person name="Benocci T."/>
            <person name="Braus-Stromeyer S.A."/>
            <person name="Caldana C."/>
            <person name="Canovas D."/>
            <person name="Cerqueira G.C."/>
            <person name="Chen F."/>
            <person name="Chen W."/>
            <person name="Choi C."/>
            <person name="Clum A."/>
            <person name="Dos Santos R.A."/>
            <person name="Damasio A.R."/>
            <person name="Diallinas G."/>
            <person name="Emri T."/>
            <person name="Fekete E."/>
            <person name="Flipphi M."/>
            <person name="Freyberg S."/>
            <person name="Gallo A."/>
            <person name="Gournas C."/>
            <person name="Habgood R."/>
            <person name="Hainaut M."/>
            <person name="Harispe M.L."/>
            <person name="Henrissat B."/>
            <person name="Hilden K.S."/>
            <person name="Hope R."/>
            <person name="Hossain A."/>
            <person name="Karabika E."/>
            <person name="Karaffa L."/>
            <person name="Karanyi Z."/>
            <person name="Krasevec N."/>
            <person name="Kuo A."/>
            <person name="Kusch H."/>
            <person name="LaButti K."/>
            <person name="Lagendijk E.L."/>
            <person name="Lapidus A."/>
            <person name="Levasseur A."/>
            <person name="Lindquist E."/>
            <person name="Lipzen A."/>
            <person name="Logrieco A.F."/>
            <person name="MacCabe A."/>
            <person name="Maekelae M.R."/>
            <person name="Malavazi I."/>
            <person name="Melin P."/>
            <person name="Meyer V."/>
            <person name="Mielnichuk N."/>
            <person name="Miskei M."/>
            <person name="Molnar A.P."/>
            <person name="Mule G."/>
            <person name="Ngan C.Y."/>
            <person name="Orejas M."/>
            <person name="Orosz E."/>
            <person name="Ouedraogo J.P."/>
            <person name="Overkamp K.M."/>
            <person name="Park H.-S."/>
            <person name="Perrone G."/>
            <person name="Piumi F."/>
            <person name="Punt P.J."/>
            <person name="Ram A.F."/>
            <person name="Ramon A."/>
            <person name="Rauscher S."/>
            <person name="Record E."/>
            <person name="Riano-Pachon D.M."/>
            <person name="Robert V."/>
            <person name="Roehrig J."/>
            <person name="Ruller R."/>
            <person name="Salamov A."/>
            <person name="Salih N.S."/>
            <person name="Samson R.A."/>
            <person name="Sandor E."/>
            <person name="Sanguinetti M."/>
            <person name="Schuetze T."/>
            <person name="Sepcic K."/>
            <person name="Shelest E."/>
            <person name="Sherlock G."/>
            <person name="Sophianopoulou V."/>
            <person name="Squina F.M."/>
            <person name="Sun H."/>
            <person name="Susca A."/>
            <person name="Todd R.B."/>
            <person name="Tsang A."/>
            <person name="Unkles S.E."/>
            <person name="van de Wiele N."/>
            <person name="van Rossen-Uffink D."/>
            <person name="Oliveira J.V."/>
            <person name="Vesth T.C."/>
            <person name="Visser J."/>
            <person name="Yu J.-H."/>
            <person name="Zhou M."/>
            <person name="Andersen M.R."/>
            <person name="Archer D.B."/>
            <person name="Baker S.E."/>
            <person name="Benoit I."/>
            <person name="Brakhage A.A."/>
            <person name="Braus G.H."/>
            <person name="Fischer R."/>
            <person name="Frisvad J.C."/>
            <person name="Goldman G.H."/>
            <person name="Houbraken J."/>
            <person name="Oakley B."/>
            <person name="Pocsi I."/>
            <person name="Scazzocchio C."/>
            <person name="Seiboth B."/>
            <person name="vanKuyk P.A."/>
            <person name="Wortman J."/>
            <person name="Dyer P.S."/>
            <person name="Grigoriev I.V."/>
        </authorList>
    </citation>
    <scope>NUCLEOTIDE SEQUENCE [LARGE SCALE GENOMIC DNA]</scope>
    <source>
        <strain evidence="3">CBS 134.48</strain>
    </source>
</reference>
<evidence type="ECO:0000313" key="2">
    <source>
        <dbReference type="EMBL" id="OJI86993.1"/>
    </source>
</evidence>
<feature type="region of interest" description="Disordered" evidence="1">
    <location>
        <begin position="15"/>
        <end position="58"/>
    </location>
</feature>
<dbReference type="AlphaFoldDB" id="A0A1L9NCI6"/>